<name>A0A419N790_9GAMM</name>
<dbReference type="SUPFAM" id="SSF53335">
    <property type="entry name" value="S-adenosyl-L-methionine-dependent methyltransferases"/>
    <property type="match status" value="1"/>
</dbReference>
<dbReference type="GO" id="GO:0032259">
    <property type="term" value="P:methylation"/>
    <property type="evidence" value="ECO:0007669"/>
    <property type="project" value="UniProtKB-KW"/>
</dbReference>
<keyword evidence="2 5" id="KW-0489">Methyltransferase</keyword>
<dbReference type="InterPro" id="IPR013216">
    <property type="entry name" value="Methyltransf_11"/>
</dbReference>
<evidence type="ECO:0000256" key="3">
    <source>
        <dbReference type="ARBA" id="ARBA00022679"/>
    </source>
</evidence>
<keyword evidence="6" id="KW-1185">Reference proteome</keyword>
<dbReference type="Pfam" id="PF08241">
    <property type="entry name" value="Methyltransf_11"/>
    <property type="match status" value="1"/>
</dbReference>
<feature type="domain" description="Methyltransferase type 11" evidence="4">
    <location>
        <begin position="52"/>
        <end position="147"/>
    </location>
</feature>
<sequence>MMNTKNTHTQAVDKQFGSQAKDYLTSAVHSQGADLQRLATLLAPFPDARVIDLGCGAGHASFVAAGVVKNVIAYDLSAQMLEVVAQAAKDKDLNNITVQQGVAESLPFDDRSADIIISRYSAHHWHDVGQALREVARVLKPGGKFIMMDVVSPGHPLLDIYLQTIEVLRDTSHVRNYSPGEWLNMASEAGLISREVTTDRLPLEFTSWIARMRTPEHFAVAIRELQKVMSEDVVKHFEIQPDGSFTSDIMMLVASKN</sequence>
<dbReference type="AlphaFoldDB" id="A0A419N790"/>
<evidence type="ECO:0000256" key="2">
    <source>
        <dbReference type="ARBA" id="ARBA00022603"/>
    </source>
</evidence>
<keyword evidence="3 5" id="KW-0808">Transferase</keyword>
<evidence type="ECO:0000259" key="4">
    <source>
        <dbReference type="Pfam" id="PF08241"/>
    </source>
</evidence>
<accession>A0A419N790</accession>
<dbReference type="Gene3D" id="3.40.50.150">
    <property type="entry name" value="Vaccinia Virus protein VP39"/>
    <property type="match status" value="1"/>
</dbReference>
<evidence type="ECO:0000256" key="1">
    <source>
        <dbReference type="ARBA" id="ARBA00008361"/>
    </source>
</evidence>
<comment type="similarity">
    <text evidence="1">Belongs to the methyltransferase superfamily.</text>
</comment>
<gene>
    <name evidence="5" type="ORF">D6C13_15330</name>
</gene>
<evidence type="ECO:0000313" key="5">
    <source>
        <dbReference type="EMBL" id="RJT43132.1"/>
    </source>
</evidence>
<dbReference type="InterPro" id="IPR051052">
    <property type="entry name" value="Diverse_substrate_MTase"/>
</dbReference>
<dbReference type="EMBL" id="RAHH01000017">
    <property type="protein sequence ID" value="RJT43132.1"/>
    <property type="molecule type" value="Genomic_DNA"/>
</dbReference>
<dbReference type="Proteomes" id="UP000284908">
    <property type="component" value="Unassembled WGS sequence"/>
</dbReference>
<organism evidence="5 6">
    <name type="scientific">Rahnella woolbedingensis</name>
    <dbReference type="NCBI Taxonomy" id="1510574"/>
    <lineage>
        <taxon>Bacteria</taxon>
        <taxon>Pseudomonadati</taxon>
        <taxon>Pseudomonadota</taxon>
        <taxon>Gammaproteobacteria</taxon>
        <taxon>Enterobacterales</taxon>
        <taxon>Yersiniaceae</taxon>
        <taxon>Rahnella</taxon>
    </lineage>
</organism>
<proteinExistence type="inferred from homology"/>
<dbReference type="InterPro" id="IPR029063">
    <property type="entry name" value="SAM-dependent_MTases_sf"/>
</dbReference>
<dbReference type="PANTHER" id="PTHR44942:SF4">
    <property type="entry name" value="METHYLTRANSFERASE TYPE 11 DOMAIN-CONTAINING PROTEIN"/>
    <property type="match status" value="1"/>
</dbReference>
<evidence type="ECO:0000313" key="6">
    <source>
        <dbReference type="Proteomes" id="UP000284908"/>
    </source>
</evidence>
<reference evidence="5 6" key="1">
    <citation type="submission" date="2018-09" db="EMBL/GenBank/DDBJ databases">
        <authorList>
            <person name="Le Fleche-Mateos A."/>
        </authorList>
    </citation>
    <scope>NUCLEOTIDE SEQUENCE [LARGE SCALE GENOMIC DNA]</scope>
    <source>
        <strain evidence="5 6">DSM 27399</strain>
    </source>
</reference>
<dbReference type="CDD" id="cd02440">
    <property type="entry name" value="AdoMet_MTases"/>
    <property type="match status" value="1"/>
</dbReference>
<protein>
    <submittedName>
        <fullName evidence="5">Class I SAM-dependent methyltransferase</fullName>
    </submittedName>
</protein>
<dbReference type="GO" id="GO:0008757">
    <property type="term" value="F:S-adenosylmethionine-dependent methyltransferase activity"/>
    <property type="evidence" value="ECO:0007669"/>
    <property type="project" value="InterPro"/>
</dbReference>
<dbReference type="OrthoDB" id="529208at2"/>
<comment type="caution">
    <text evidence="5">The sequence shown here is derived from an EMBL/GenBank/DDBJ whole genome shotgun (WGS) entry which is preliminary data.</text>
</comment>
<dbReference type="PANTHER" id="PTHR44942">
    <property type="entry name" value="METHYLTRANSF_11 DOMAIN-CONTAINING PROTEIN"/>
    <property type="match status" value="1"/>
</dbReference>